<accession>A0A8X6WG10</accession>
<protein>
    <submittedName>
        <fullName evidence="1">Uncharacterized protein</fullName>
    </submittedName>
</protein>
<reference evidence="1" key="1">
    <citation type="submission" date="2020-08" db="EMBL/GenBank/DDBJ databases">
        <title>Multicomponent nature underlies the extraordinary mechanical properties of spider dragline silk.</title>
        <authorList>
            <person name="Kono N."/>
            <person name="Nakamura H."/>
            <person name="Mori M."/>
            <person name="Yoshida Y."/>
            <person name="Ohtoshi R."/>
            <person name="Malay A.D."/>
            <person name="Moran D.A.P."/>
            <person name="Tomita M."/>
            <person name="Numata K."/>
            <person name="Arakawa K."/>
        </authorList>
    </citation>
    <scope>NUCLEOTIDE SEQUENCE</scope>
</reference>
<evidence type="ECO:0000313" key="1">
    <source>
        <dbReference type="EMBL" id="GFY33326.1"/>
    </source>
</evidence>
<evidence type="ECO:0000313" key="2">
    <source>
        <dbReference type="Proteomes" id="UP000887159"/>
    </source>
</evidence>
<proteinExistence type="predicted"/>
<dbReference type="AlphaFoldDB" id="A0A8X6WG10"/>
<dbReference type="Proteomes" id="UP000887159">
    <property type="component" value="Unassembled WGS sequence"/>
</dbReference>
<name>A0A8X6WG10_TRICX</name>
<sequence>MGSETNHFENDDENVADVKKSNGKRLSFIENHEENIFKTLNFGNDFQHNNLEYFNEATIQELEEKPKLCDKNDNIIGNSAMILNPLNVQDQKSNLNEQIFQDHNSFKVRCYDCT</sequence>
<gene>
    <name evidence="1" type="ORF">TNCV_1897781</name>
</gene>
<comment type="caution">
    <text evidence="1">The sequence shown here is derived from an EMBL/GenBank/DDBJ whole genome shotgun (WGS) entry which is preliminary data.</text>
</comment>
<organism evidence="1 2">
    <name type="scientific">Trichonephila clavipes</name>
    <name type="common">Golden silk orbweaver</name>
    <name type="synonym">Nephila clavipes</name>
    <dbReference type="NCBI Taxonomy" id="2585209"/>
    <lineage>
        <taxon>Eukaryota</taxon>
        <taxon>Metazoa</taxon>
        <taxon>Ecdysozoa</taxon>
        <taxon>Arthropoda</taxon>
        <taxon>Chelicerata</taxon>
        <taxon>Arachnida</taxon>
        <taxon>Araneae</taxon>
        <taxon>Araneomorphae</taxon>
        <taxon>Entelegynae</taxon>
        <taxon>Araneoidea</taxon>
        <taxon>Nephilidae</taxon>
        <taxon>Trichonephila</taxon>
    </lineage>
</organism>
<dbReference type="EMBL" id="BMAU01021410">
    <property type="protein sequence ID" value="GFY33326.1"/>
    <property type="molecule type" value="Genomic_DNA"/>
</dbReference>
<keyword evidence="2" id="KW-1185">Reference proteome</keyword>